<evidence type="ECO:0000313" key="3">
    <source>
        <dbReference type="EMBL" id="PXA05305.1"/>
    </source>
</evidence>
<dbReference type="OrthoDB" id="53343at2"/>
<evidence type="ECO:0000256" key="1">
    <source>
        <dbReference type="SAM" id="SignalP"/>
    </source>
</evidence>
<dbReference type="Pfam" id="PF06439">
    <property type="entry name" value="3keto-disac_hyd"/>
    <property type="match status" value="1"/>
</dbReference>
<dbReference type="Gene3D" id="2.60.120.560">
    <property type="entry name" value="Exo-inulinase, domain 1"/>
    <property type="match status" value="1"/>
</dbReference>
<proteinExistence type="predicted"/>
<feature type="chain" id="PRO_5016253289" evidence="1">
    <location>
        <begin position="17"/>
        <end position="213"/>
    </location>
</feature>
<name>A0A317ZI74_9BACT</name>
<evidence type="ECO:0000259" key="2">
    <source>
        <dbReference type="Pfam" id="PF06439"/>
    </source>
</evidence>
<dbReference type="AlphaFoldDB" id="A0A317ZI74"/>
<evidence type="ECO:0000313" key="4">
    <source>
        <dbReference type="Proteomes" id="UP000247099"/>
    </source>
</evidence>
<feature type="domain" description="3-keto-alpha-glucoside-1,2-lyase/3-keto-2-hydroxy-glucal hydratase" evidence="2">
    <location>
        <begin position="19"/>
        <end position="210"/>
    </location>
</feature>
<dbReference type="Proteomes" id="UP000247099">
    <property type="component" value="Unassembled WGS sequence"/>
</dbReference>
<dbReference type="InterPro" id="IPR010496">
    <property type="entry name" value="AL/BT2_dom"/>
</dbReference>
<dbReference type="GO" id="GO:0016787">
    <property type="term" value="F:hydrolase activity"/>
    <property type="evidence" value="ECO:0007669"/>
    <property type="project" value="InterPro"/>
</dbReference>
<organism evidence="3 4">
    <name type="scientific">Coraliomargarita sinensis</name>
    <dbReference type="NCBI Taxonomy" id="2174842"/>
    <lineage>
        <taxon>Bacteria</taxon>
        <taxon>Pseudomonadati</taxon>
        <taxon>Verrucomicrobiota</taxon>
        <taxon>Opitutia</taxon>
        <taxon>Puniceicoccales</taxon>
        <taxon>Coraliomargaritaceae</taxon>
        <taxon>Coraliomargarita</taxon>
    </lineage>
</organism>
<protein>
    <submittedName>
        <fullName evidence="3">DUF1080 domain-containing protein</fullName>
    </submittedName>
</protein>
<sequence>MKYILFSLFAVTSCFAGEFTSLFNDNLSNATYPEGVWTRDADGVMTASEDQIIWTKKDYGSFVLRLEFKNGEATNSGVFFYASDIENWVTDSVEVQIADDYSERWLKRPRSWQCGAFFGRQGAYKRAVKQPGEWNEMVIVASGPMVTVHLNGVRVNTFDLSDFTSAKTNPDGSATPPWLSKAPAGLPQYGKIGFQGKHGGAPIYFRNIEIMEL</sequence>
<keyword evidence="1" id="KW-0732">Signal</keyword>
<comment type="caution">
    <text evidence="3">The sequence shown here is derived from an EMBL/GenBank/DDBJ whole genome shotgun (WGS) entry which is preliminary data.</text>
</comment>
<accession>A0A317ZI74</accession>
<dbReference type="RefSeq" id="WP_110129386.1">
    <property type="nucleotide sequence ID" value="NZ_QHJQ01000001.1"/>
</dbReference>
<dbReference type="InParanoid" id="A0A317ZI74"/>
<keyword evidence="4" id="KW-1185">Reference proteome</keyword>
<reference evidence="3 4" key="1">
    <citation type="submission" date="2018-05" db="EMBL/GenBank/DDBJ databases">
        <title>Coraliomargarita sinensis sp. nov., isolated from a marine solar saltern.</title>
        <authorList>
            <person name="Zhou L.Y."/>
        </authorList>
    </citation>
    <scope>NUCLEOTIDE SEQUENCE [LARGE SCALE GENOMIC DNA]</scope>
    <source>
        <strain evidence="3 4">WN38</strain>
    </source>
</reference>
<feature type="signal peptide" evidence="1">
    <location>
        <begin position="1"/>
        <end position="16"/>
    </location>
</feature>
<dbReference type="EMBL" id="QHJQ01000001">
    <property type="protein sequence ID" value="PXA05305.1"/>
    <property type="molecule type" value="Genomic_DNA"/>
</dbReference>
<gene>
    <name evidence="3" type="ORF">DDZ13_00120</name>
</gene>